<name>A0A9N9SDE1_PHACE</name>
<feature type="compositionally biased region" description="Basic residues" evidence="1">
    <location>
        <begin position="42"/>
        <end position="72"/>
    </location>
</feature>
<gene>
    <name evidence="2" type="ORF">PHAECO_LOCUS5639</name>
</gene>
<proteinExistence type="predicted"/>
<reference evidence="2" key="1">
    <citation type="submission" date="2022-01" db="EMBL/GenBank/DDBJ databases">
        <authorList>
            <person name="King R."/>
        </authorList>
    </citation>
    <scope>NUCLEOTIDE SEQUENCE</scope>
</reference>
<dbReference type="EMBL" id="OU896723">
    <property type="protein sequence ID" value="CAG9818233.1"/>
    <property type="molecule type" value="Genomic_DNA"/>
</dbReference>
<feature type="region of interest" description="Disordered" evidence="1">
    <location>
        <begin position="28"/>
        <end position="131"/>
    </location>
</feature>
<feature type="compositionally biased region" description="Basic and acidic residues" evidence="1">
    <location>
        <begin position="92"/>
        <end position="131"/>
    </location>
</feature>
<reference evidence="2" key="2">
    <citation type="submission" date="2022-10" db="EMBL/GenBank/DDBJ databases">
        <authorList>
            <consortium name="ENA_rothamsted_submissions"/>
            <consortium name="culmorum"/>
            <person name="King R."/>
        </authorList>
    </citation>
    <scope>NUCLEOTIDE SEQUENCE</scope>
</reference>
<keyword evidence="3" id="KW-1185">Reference proteome</keyword>
<evidence type="ECO:0000313" key="3">
    <source>
        <dbReference type="Proteomes" id="UP001153737"/>
    </source>
</evidence>
<evidence type="ECO:0000313" key="2">
    <source>
        <dbReference type="EMBL" id="CAG9818233.1"/>
    </source>
</evidence>
<dbReference type="OrthoDB" id="7675944at2759"/>
<evidence type="ECO:0000256" key="1">
    <source>
        <dbReference type="SAM" id="MobiDB-lite"/>
    </source>
</evidence>
<protein>
    <submittedName>
        <fullName evidence="2">Uncharacterized protein</fullName>
    </submittedName>
</protein>
<dbReference type="AlphaFoldDB" id="A0A9N9SDE1"/>
<dbReference type="Proteomes" id="UP001153737">
    <property type="component" value="Chromosome 17"/>
</dbReference>
<organism evidence="2 3">
    <name type="scientific">Phaedon cochleariae</name>
    <name type="common">Mustard beetle</name>
    <dbReference type="NCBI Taxonomy" id="80249"/>
    <lineage>
        <taxon>Eukaryota</taxon>
        <taxon>Metazoa</taxon>
        <taxon>Ecdysozoa</taxon>
        <taxon>Arthropoda</taxon>
        <taxon>Hexapoda</taxon>
        <taxon>Insecta</taxon>
        <taxon>Pterygota</taxon>
        <taxon>Neoptera</taxon>
        <taxon>Endopterygota</taxon>
        <taxon>Coleoptera</taxon>
        <taxon>Polyphaga</taxon>
        <taxon>Cucujiformia</taxon>
        <taxon>Chrysomeloidea</taxon>
        <taxon>Chrysomelidae</taxon>
        <taxon>Chrysomelinae</taxon>
        <taxon>Chrysomelini</taxon>
        <taxon>Phaedon</taxon>
    </lineage>
</organism>
<sequence length="151" mass="18476">MKDIWKSNKHMLGAIELTMRGDELCRSMSAREKSPYVNISKKTPRFKMVRSRRRRRRRSRKRSRRGRRRRRSSSSSMAEESVERYRKQKKDRSRERSRKDKKSDEANKSKILNERVEKKSVHKFGECDRRKEDGEYRLKSADYDDIRRDYI</sequence>
<accession>A0A9N9SDE1</accession>